<feature type="region of interest" description="Disordered" evidence="1">
    <location>
        <begin position="1"/>
        <end position="29"/>
    </location>
</feature>
<accession>A0AAP8HT76</accession>
<name>A0AAP8HT76_ECOLX</name>
<dbReference type="Proteomes" id="UP000233549">
    <property type="component" value="Unassembled WGS sequence"/>
</dbReference>
<gene>
    <name evidence="2" type="ORF">CWS33_31180</name>
</gene>
<sequence length="95" mass="10465">KWASHRELESFGRNSDDGTTCPLTKAPMSNMADPNQALISFQEALAAGGLRLERGRIDPTVYLHVDHLQGKPRFTYVQMDGKTVTAFANFVPNGT</sequence>
<protein>
    <submittedName>
        <fullName evidence="2">Uncharacterized protein</fullName>
    </submittedName>
</protein>
<evidence type="ECO:0000313" key="3">
    <source>
        <dbReference type="Proteomes" id="UP000233549"/>
    </source>
</evidence>
<comment type="caution">
    <text evidence="2">The sequence shown here is derived from an EMBL/GenBank/DDBJ whole genome shotgun (WGS) entry which is preliminary data.</text>
</comment>
<feature type="non-terminal residue" evidence="2">
    <location>
        <position position="1"/>
    </location>
</feature>
<evidence type="ECO:0000256" key="1">
    <source>
        <dbReference type="SAM" id="MobiDB-lite"/>
    </source>
</evidence>
<feature type="non-terminal residue" evidence="2">
    <location>
        <position position="95"/>
    </location>
</feature>
<feature type="compositionally biased region" description="Basic and acidic residues" evidence="1">
    <location>
        <begin position="1"/>
        <end position="16"/>
    </location>
</feature>
<organism evidence="2 3">
    <name type="scientific">Escherichia coli</name>
    <dbReference type="NCBI Taxonomy" id="562"/>
    <lineage>
        <taxon>Bacteria</taxon>
        <taxon>Pseudomonadati</taxon>
        <taxon>Pseudomonadota</taxon>
        <taxon>Gammaproteobacteria</taxon>
        <taxon>Enterobacterales</taxon>
        <taxon>Enterobacteriaceae</taxon>
        <taxon>Escherichia</taxon>
    </lineage>
</organism>
<dbReference type="AlphaFoldDB" id="A0AAP8HT76"/>
<evidence type="ECO:0000313" key="2">
    <source>
        <dbReference type="EMBL" id="PKD78264.1"/>
    </source>
</evidence>
<proteinExistence type="predicted"/>
<dbReference type="EMBL" id="PITP01000824">
    <property type="protein sequence ID" value="PKD78264.1"/>
    <property type="molecule type" value="Genomic_DNA"/>
</dbReference>
<reference evidence="2 3" key="1">
    <citation type="submission" date="2017-12" db="EMBL/GenBank/DDBJ databases">
        <title>Rapid rising of carbapenem-resistant Enterobacteriaceae(CRE) and emergence of colistin resistance genemcr-1 in CRE in the hospital of Henan, China.</title>
        <authorList>
            <person name="Sun Q."/>
            <person name="Zhang R."/>
            <person name="Li Y."/>
            <person name="Shen Y."/>
            <person name="Zhang Y."/>
            <person name="Yang J."/>
            <person name="Shu L."/>
            <person name="Zhou H."/>
            <person name="Wang Y."/>
            <person name="Wang B."/>
            <person name="Shen Z."/>
        </authorList>
    </citation>
    <scope>NUCLEOTIDE SEQUENCE [LARGE SCALE GENOMIC DNA]</scope>
    <source>
        <strain evidence="2 3">3512</strain>
    </source>
</reference>